<dbReference type="AlphaFoldDB" id="A0A813VUV4"/>
<dbReference type="Proteomes" id="UP000663864">
    <property type="component" value="Unassembled WGS sequence"/>
</dbReference>
<organism evidence="1 2">
    <name type="scientific">Rotaria sordida</name>
    <dbReference type="NCBI Taxonomy" id="392033"/>
    <lineage>
        <taxon>Eukaryota</taxon>
        <taxon>Metazoa</taxon>
        <taxon>Spiralia</taxon>
        <taxon>Gnathifera</taxon>
        <taxon>Rotifera</taxon>
        <taxon>Eurotatoria</taxon>
        <taxon>Bdelloidea</taxon>
        <taxon>Philodinida</taxon>
        <taxon>Philodinidae</taxon>
        <taxon>Rotaria</taxon>
    </lineage>
</organism>
<proteinExistence type="predicted"/>
<comment type="caution">
    <text evidence="1">The sequence shown here is derived from an EMBL/GenBank/DDBJ whole genome shotgun (WGS) entry which is preliminary data.</text>
</comment>
<dbReference type="EMBL" id="CAJNOT010000106">
    <property type="protein sequence ID" value="CAF0841766.1"/>
    <property type="molecule type" value="Genomic_DNA"/>
</dbReference>
<evidence type="ECO:0000313" key="2">
    <source>
        <dbReference type="Proteomes" id="UP000663864"/>
    </source>
</evidence>
<name>A0A813VUV4_9BILA</name>
<evidence type="ECO:0000313" key="1">
    <source>
        <dbReference type="EMBL" id="CAF0841766.1"/>
    </source>
</evidence>
<sequence length="93" mass="10701">MQSLCLPNTVKLTLSIQHASEVELLLQHNSLPSIKHLEVTNEDLHIVLPITLDYLGKFQELCSSKRLPALKNLHFSFCFPQQIEVAWRMSLFN</sequence>
<reference evidence="1" key="1">
    <citation type="submission" date="2021-02" db="EMBL/GenBank/DDBJ databases">
        <authorList>
            <person name="Nowell W R."/>
        </authorList>
    </citation>
    <scope>NUCLEOTIDE SEQUENCE</scope>
</reference>
<protein>
    <submittedName>
        <fullName evidence="1">Uncharacterized protein</fullName>
    </submittedName>
</protein>
<accession>A0A813VUV4</accession>
<gene>
    <name evidence="1" type="ORF">ZHD862_LOCUS4416</name>
</gene>